<dbReference type="Pfam" id="PF00293">
    <property type="entry name" value="NUDIX"/>
    <property type="match status" value="1"/>
</dbReference>
<dbReference type="PRINTS" id="PR00502">
    <property type="entry name" value="NUDIXFAMILY"/>
</dbReference>
<evidence type="ECO:0000256" key="1">
    <source>
        <dbReference type="ARBA" id="ARBA00001946"/>
    </source>
</evidence>
<keyword evidence="2 3" id="KW-0378">Hydrolase</keyword>
<dbReference type="Proteomes" id="UP000670947">
    <property type="component" value="Unassembled WGS sequence"/>
</dbReference>
<feature type="region of interest" description="Disordered" evidence="4">
    <location>
        <begin position="34"/>
        <end position="55"/>
    </location>
</feature>
<dbReference type="PANTHER" id="PTHR43046">
    <property type="entry name" value="GDP-MANNOSE MANNOSYL HYDROLASE"/>
    <property type="match status" value="1"/>
</dbReference>
<evidence type="ECO:0000313" key="6">
    <source>
        <dbReference type="EMBL" id="MBO7748525.1"/>
    </source>
</evidence>
<evidence type="ECO:0000256" key="2">
    <source>
        <dbReference type="ARBA" id="ARBA00022801"/>
    </source>
</evidence>
<dbReference type="SUPFAM" id="SSF55811">
    <property type="entry name" value="Nudix"/>
    <property type="match status" value="1"/>
</dbReference>
<feature type="compositionally biased region" description="Basic and acidic residues" evidence="4">
    <location>
        <begin position="39"/>
        <end position="53"/>
    </location>
</feature>
<evidence type="ECO:0000313" key="7">
    <source>
        <dbReference type="Proteomes" id="UP000670947"/>
    </source>
</evidence>
<evidence type="ECO:0000256" key="3">
    <source>
        <dbReference type="RuleBase" id="RU003476"/>
    </source>
</evidence>
<comment type="similarity">
    <text evidence="3">Belongs to the Nudix hydrolase family.</text>
</comment>
<comment type="cofactor">
    <cofactor evidence="1">
        <name>Mg(2+)</name>
        <dbReference type="ChEBI" id="CHEBI:18420"/>
    </cofactor>
</comment>
<evidence type="ECO:0000256" key="4">
    <source>
        <dbReference type="SAM" id="MobiDB-lite"/>
    </source>
</evidence>
<sequence length="150" mass="16276">MGNKNMGAAAIIADTAGRVLLVKHSYGMLNWDLPGGKSETGESARETASRETLEETGLDAAVGALTGVYYDPQHDMHHFAFLASNRTDRAPEPASPEILACGYFAPDELPRPMSDFTYRRIQDALAASREELFHVIGPRKWLDGTGSGSH</sequence>
<dbReference type="InterPro" id="IPR020476">
    <property type="entry name" value="Nudix_hydrolase"/>
</dbReference>
<reference evidence="6 7" key="1">
    <citation type="submission" date="2021-03" db="EMBL/GenBank/DDBJ databases">
        <title>Paenibacillus artemisicola MWE-103 whole genome sequence.</title>
        <authorList>
            <person name="Ham Y.J."/>
        </authorList>
    </citation>
    <scope>NUCLEOTIDE SEQUENCE [LARGE SCALE GENOMIC DNA]</scope>
    <source>
        <strain evidence="6 7">MWE-103</strain>
    </source>
</reference>
<protein>
    <submittedName>
        <fullName evidence="6">NUDIX domain-containing protein</fullName>
    </submittedName>
</protein>
<dbReference type="EMBL" id="JAGGDJ010000061">
    <property type="protein sequence ID" value="MBO7748525.1"/>
    <property type="molecule type" value="Genomic_DNA"/>
</dbReference>
<dbReference type="InterPro" id="IPR020084">
    <property type="entry name" value="NUDIX_hydrolase_CS"/>
</dbReference>
<feature type="domain" description="Nudix hydrolase" evidence="5">
    <location>
        <begin position="3"/>
        <end position="126"/>
    </location>
</feature>
<dbReference type="PROSITE" id="PS00893">
    <property type="entry name" value="NUDIX_BOX"/>
    <property type="match status" value="1"/>
</dbReference>
<name>A0ABS3WK63_9BACL</name>
<dbReference type="Gene3D" id="3.90.79.10">
    <property type="entry name" value="Nucleoside Triphosphate Pyrophosphohydrolase"/>
    <property type="match status" value="1"/>
</dbReference>
<dbReference type="PANTHER" id="PTHR43046:SF2">
    <property type="entry name" value="8-OXO-DGTP DIPHOSPHATASE-RELATED"/>
    <property type="match status" value="1"/>
</dbReference>
<dbReference type="InterPro" id="IPR000086">
    <property type="entry name" value="NUDIX_hydrolase_dom"/>
</dbReference>
<keyword evidence="7" id="KW-1185">Reference proteome</keyword>
<dbReference type="InterPro" id="IPR015797">
    <property type="entry name" value="NUDIX_hydrolase-like_dom_sf"/>
</dbReference>
<evidence type="ECO:0000259" key="5">
    <source>
        <dbReference type="PROSITE" id="PS51462"/>
    </source>
</evidence>
<accession>A0ABS3WK63</accession>
<dbReference type="PROSITE" id="PS51462">
    <property type="entry name" value="NUDIX"/>
    <property type="match status" value="1"/>
</dbReference>
<dbReference type="RefSeq" id="WP_208851077.1">
    <property type="nucleotide sequence ID" value="NZ_JAGGDJ010000061.1"/>
</dbReference>
<organism evidence="6 7">
    <name type="scientific">Paenibacillus artemisiicola</name>
    <dbReference type="NCBI Taxonomy" id="1172618"/>
    <lineage>
        <taxon>Bacteria</taxon>
        <taxon>Bacillati</taxon>
        <taxon>Bacillota</taxon>
        <taxon>Bacilli</taxon>
        <taxon>Bacillales</taxon>
        <taxon>Paenibacillaceae</taxon>
        <taxon>Paenibacillus</taxon>
    </lineage>
</organism>
<proteinExistence type="inferred from homology"/>
<gene>
    <name evidence="6" type="ORF">I8J29_30555</name>
</gene>
<comment type="caution">
    <text evidence="6">The sequence shown here is derived from an EMBL/GenBank/DDBJ whole genome shotgun (WGS) entry which is preliminary data.</text>
</comment>